<organism evidence="1 2">
    <name type="scientific">Crocosphaera watsonii WH 0003</name>
    <dbReference type="NCBI Taxonomy" id="423471"/>
    <lineage>
        <taxon>Bacteria</taxon>
        <taxon>Bacillati</taxon>
        <taxon>Cyanobacteriota</taxon>
        <taxon>Cyanophyceae</taxon>
        <taxon>Oscillatoriophycideae</taxon>
        <taxon>Chroococcales</taxon>
        <taxon>Aphanothecaceae</taxon>
        <taxon>Crocosphaera</taxon>
    </lineage>
</organism>
<accession>G5J380</accession>
<evidence type="ECO:0000313" key="1">
    <source>
        <dbReference type="EMBL" id="EHJ13374.1"/>
    </source>
</evidence>
<gene>
    <name evidence="1" type="ORF">CWATWH0003_1958t4</name>
</gene>
<evidence type="ECO:0000313" key="2">
    <source>
        <dbReference type="Proteomes" id="UP000003477"/>
    </source>
</evidence>
<name>G5J380_CROWT</name>
<dbReference type="AlphaFoldDB" id="G5J380"/>
<dbReference type="EMBL" id="AESD01000301">
    <property type="protein sequence ID" value="EHJ13374.1"/>
    <property type="molecule type" value="Genomic_DNA"/>
</dbReference>
<sequence>LGGIKLSFHQVRWELGGVCGRGFVIMPNRSDVLTRIKKRSVKYMKMIIIIP</sequence>
<reference evidence="1 2" key="1">
    <citation type="journal article" date="2011" name="Front. Microbiol.">
        <title>Two Strains of Crocosphaera watsonii with Highly Conserved Genomes are Distinguished by Strain-Specific Features.</title>
        <authorList>
            <person name="Bench S.R."/>
            <person name="Ilikchyan I.N."/>
            <person name="Tripp H.J."/>
            <person name="Zehr J.P."/>
        </authorList>
    </citation>
    <scope>NUCLEOTIDE SEQUENCE [LARGE SCALE GENOMIC DNA]</scope>
    <source>
        <strain evidence="1 2">WH 0003</strain>
    </source>
</reference>
<proteinExistence type="predicted"/>
<protein>
    <submittedName>
        <fullName evidence="1">Uncharacterized protein</fullName>
    </submittedName>
</protein>
<comment type="caution">
    <text evidence="1">The sequence shown here is derived from an EMBL/GenBank/DDBJ whole genome shotgun (WGS) entry which is preliminary data.</text>
</comment>
<dbReference type="Proteomes" id="UP000003477">
    <property type="component" value="Unassembled WGS sequence"/>
</dbReference>
<feature type="non-terminal residue" evidence="1">
    <location>
        <position position="1"/>
    </location>
</feature>